<proteinExistence type="predicted"/>
<dbReference type="AlphaFoldDB" id="A0A5C5XKR7"/>
<reference evidence="1 2" key="1">
    <citation type="submission" date="2019-02" db="EMBL/GenBank/DDBJ databases">
        <title>Deep-cultivation of Planctomycetes and their phenomic and genomic characterization uncovers novel biology.</title>
        <authorList>
            <person name="Wiegand S."/>
            <person name="Jogler M."/>
            <person name="Boedeker C."/>
            <person name="Pinto D."/>
            <person name="Vollmers J."/>
            <person name="Rivas-Marin E."/>
            <person name="Kohn T."/>
            <person name="Peeters S.H."/>
            <person name="Heuer A."/>
            <person name="Rast P."/>
            <person name="Oberbeckmann S."/>
            <person name="Bunk B."/>
            <person name="Jeske O."/>
            <person name="Meyerdierks A."/>
            <person name="Storesund J.E."/>
            <person name="Kallscheuer N."/>
            <person name="Luecker S."/>
            <person name="Lage O.M."/>
            <person name="Pohl T."/>
            <person name="Merkel B.J."/>
            <person name="Hornburger P."/>
            <person name="Mueller R.-W."/>
            <person name="Bruemmer F."/>
            <person name="Labrenz M."/>
            <person name="Spormann A.M."/>
            <person name="Op Den Camp H."/>
            <person name="Overmann J."/>
            <person name="Amann R."/>
            <person name="Jetten M.S.M."/>
            <person name="Mascher T."/>
            <person name="Medema M.H."/>
            <person name="Devos D.P."/>
            <person name="Kaster A.-K."/>
            <person name="Ovreas L."/>
            <person name="Rohde M."/>
            <person name="Galperin M.Y."/>
            <person name="Jogler C."/>
        </authorList>
    </citation>
    <scope>NUCLEOTIDE SEQUENCE [LARGE SCALE GENOMIC DNA]</scope>
    <source>
        <strain evidence="1 2">Pan54</strain>
    </source>
</reference>
<sequence>MTNAGVREFGGIPLGVTIMTTLAIAPAAGEILWESCTPFDDRT</sequence>
<organism evidence="1 2">
    <name type="scientific">Rubinisphaera italica</name>
    <dbReference type="NCBI Taxonomy" id="2527969"/>
    <lineage>
        <taxon>Bacteria</taxon>
        <taxon>Pseudomonadati</taxon>
        <taxon>Planctomycetota</taxon>
        <taxon>Planctomycetia</taxon>
        <taxon>Planctomycetales</taxon>
        <taxon>Planctomycetaceae</taxon>
        <taxon>Rubinisphaera</taxon>
    </lineage>
</organism>
<name>A0A5C5XKR7_9PLAN</name>
<evidence type="ECO:0000313" key="2">
    <source>
        <dbReference type="Proteomes" id="UP000316095"/>
    </source>
</evidence>
<comment type="caution">
    <text evidence="1">The sequence shown here is derived from an EMBL/GenBank/DDBJ whole genome shotgun (WGS) entry which is preliminary data.</text>
</comment>
<protein>
    <submittedName>
        <fullName evidence="1">Uncharacterized protein</fullName>
    </submittedName>
</protein>
<evidence type="ECO:0000313" key="1">
    <source>
        <dbReference type="EMBL" id="TWT63530.1"/>
    </source>
</evidence>
<dbReference type="EMBL" id="SJPG01000001">
    <property type="protein sequence ID" value="TWT63530.1"/>
    <property type="molecule type" value="Genomic_DNA"/>
</dbReference>
<accession>A0A5C5XKR7</accession>
<dbReference type="Proteomes" id="UP000316095">
    <property type="component" value="Unassembled WGS sequence"/>
</dbReference>
<keyword evidence="2" id="KW-1185">Reference proteome</keyword>
<gene>
    <name evidence="1" type="ORF">Pan54_42830</name>
</gene>